<name>A0A498IR05_MALDO</name>
<dbReference type="SUPFAM" id="SSF53901">
    <property type="entry name" value="Thiolase-like"/>
    <property type="match status" value="2"/>
</dbReference>
<dbReference type="InterPro" id="IPR020616">
    <property type="entry name" value="Thiolase_N"/>
</dbReference>
<keyword evidence="3" id="KW-0808">Transferase</keyword>
<dbReference type="Pfam" id="PF00108">
    <property type="entry name" value="Thiolase_N"/>
    <property type="match status" value="1"/>
</dbReference>
<dbReference type="NCBIfam" id="TIGR01930">
    <property type="entry name" value="AcCoA-C-Actrans"/>
    <property type="match status" value="1"/>
</dbReference>
<keyword evidence="9" id="KW-1185">Reference proteome</keyword>
<proteinExistence type="inferred from homology"/>
<feature type="domain" description="Fe2OG dioxygenase" evidence="7">
    <location>
        <begin position="128"/>
        <end position="247"/>
    </location>
</feature>
<dbReference type="CDD" id="cd00751">
    <property type="entry name" value="thiolase"/>
    <property type="match status" value="1"/>
</dbReference>
<evidence type="ECO:0000256" key="6">
    <source>
        <dbReference type="SAM" id="MobiDB-lite"/>
    </source>
</evidence>
<feature type="compositionally biased region" description="Basic and acidic residues" evidence="6">
    <location>
        <begin position="182"/>
        <end position="196"/>
    </location>
</feature>
<evidence type="ECO:0000256" key="2">
    <source>
        <dbReference type="ARBA" id="ARBA00010982"/>
    </source>
</evidence>
<dbReference type="GO" id="GO:0003985">
    <property type="term" value="F:acetyl-CoA C-acetyltransferase activity"/>
    <property type="evidence" value="ECO:0007669"/>
    <property type="project" value="UniProtKB-EC"/>
</dbReference>
<keyword evidence="4" id="KW-0012">Acyltransferase</keyword>
<organism evidence="8 9">
    <name type="scientific">Malus domestica</name>
    <name type="common">Apple</name>
    <name type="synonym">Pyrus malus</name>
    <dbReference type="NCBI Taxonomy" id="3750"/>
    <lineage>
        <taxon>Eukaryota</taxon>
        <taxon>Viridiplantae</taxon>
        <taxon>Streptophyta</taxon>
        <taxon>Embryophyta</taxon>
        <taxon>Tracheophyta</taxon>
        <taxon>Spermatophyta</taxon>
        <taxon>Magnoliopsida</taxon>
        <taxon>eudicotyledons</taxon>
        <taxon>Gunneridae</taxon>
        <taxon>Pentapetalae</taxon>
        <taxon>rosids</taxon>
        <taxon>fabids</taxon>
        <taxon>Rosales</taxon>
        <taxon>Rosaceae</taxon>
        <taxon>Amygdaloideae</taxon>
        <taxon>Maleae</taxon>
        <taxon>Malus</taxon>
    </lineage>
</organism>
<dbReference type="AlphaFoldDB" id="A0A498IR05"/>
<dbReference type="Pfam" id="PF13532">
    <property type="entry name" value="2OG-FeII_Oxy_2"/>
    <property type="match status" value="1"/>
</dbReference>
<dbReference type="PROSITE" id="PS00737">
    <property type="entry name" value="THIOLASE_2"/>
    <property type="match status" value="1"/>
</dbReference>
<dbReference type="InterPro" id="IPR020610">
    <property type="entry name" value="Thiolase_AS"/>
</dbReference>
<sequence length="655" mass="70530">MSLRRLKVTEGEPASPNPNVDGDDTIKAKRQTVVLGNGSEVVFIPRLISFDQAWKWFDYLDTQIAWTRPTIRVFGRSCLQPRDTCYVASPGLPQLVYSGYQPRAYSWDDHPLLKQILEAVHKALPGSSFNSSLLNRYKSGNDYVGWHSDDEKLYGSTPEIASLTLGCDREFFLKKKKPSKTVQERRDEQEPASKRIKRNHADQHSFMLKHGSLLVMRGYTQRDWMHSVPKRSKVEATRINLTFRNVLEEPGASAAKIYNALLFFSVLLLGCKTGNDSDDGMGMGGASQKKRTKEGALKRANVDPSLVQEVFFGNVLSANLGQAPARQAALAAGIPNSVICTTINKVCASGMKATMLAAQTIQLGLNDVVVAGGMESMSNAPKYLPAARQGSRLGHDTIVDGMLKDGLWDVYNDFGMGVCAEICADQLSISREEQDSYAIQSFERGLSAQDAGLFKWEIVPVEVSGGRGKPSSTVDKDDGLQKFDAAKLKKLRPSFKENGGSVTAGNASSISDGAAALVLVSGEKALQLGLQVIAKIKGYADAAQAPELFTTAPALALPKAISNAGLEASQIDYYEINEAFSVVALANQKLLGLNPDRVNAHGGAVSLGHPLGCSGARILVTLLGVLRHKNGRYGVGGICNGGGGASALVLELINK</sequence>
<gene>
    <name evidence="8" type="ORF">DVH24_014350</name>
</gene>
<dbReference type="FunFam" id="2.60.120.590:FF:000015">
    <property type="entry name" value="DNA oxidative demethylase ALKBH2"/>
    <property type="match status" value="1"/>
</dbReference>
<dbReference type="Pfam" id="PF02803">
    <property type="entry name" value="Thiolase_C"/>
    <property type="match status" value="1"/>
</dbReference>
<protein>
    <recommendedName>
        <fullName evidence="7">Fe2OG dioxygenase domain-containing protein</fullName>
    </recommendedName>
</protein>
<evidence type="ECO:0000259" key="7">
    <source>
        <dbReference type="PROSITE" id="PS51471"/>
    </source>
</evidence>
<dbReference type="GO" id="GO:0006635">
    <property type="term" value="P:fatty acid beta-oxidation"/>
    <property type="evidence" value="ECO:0007669"/>
    <property type="project" value="TreeGrafter"/>
</dbReference>
<evidence type="ECO:0000256" key="5">
    <source>
        <dbReference type="ARBA" id="ARBA00052235"/>
    </source>
</evidence>
<dbReference type="InterPro" id="IPR027450">
    <property type="entry name" value="AlkB-like"/>
</dbReference>
<accession>A0A498IR05</accession>
<dbReference type="GO" id="GO:0005739">
    <property type="term" value="C:mitochondrion"/>
    <property type="evidence" value="ECO:0007669"/>
    <property type="project" value="TreeGrafter"/>
</dbReference>
<dbReference type="PROSITE" id="PS51471">
    <property type="entry name" value="FE2OG_OXY"/>
    <property type="match status" value="1"/>
</dbReference>
<dbReference type="EMBL" id="RDQH01000336">
    <property type="protein sequence ID" value="RXH85766.1"/>
    <property type="molecule type" value="Genomic_DNA"/>
</dbReference>
<reference evidence="8 9" key="1">
    <citation type="submission" date="2018-10" db="EMBL/GenBank/DDBJ databases">
        <title>A high-quality apple genome assembly.</title>
        <authorList>
            <person name="Hu J."/>
        </authorList>
    </citation>
    <scope>NUCLEOTIDE SEQUENCE [LARGE SCALE GENOMIC DNA]</scope>
    <source>
        <strain evidence="9">cv. HFTH1</strain>
        <tissue evidence="8">Young leaf</tissue>
    </source>
</reference>
<dbReference type="STRING" id="3750.A0A498IR05"/>
<dbReference type="Proteomes" id="UP000290289">
    <property type="component" value="Chromosome 10"/>
</dbReference>
<dbReference type="InterPro" id="IPR020613">
    <property type="entry name" value="Thiolase_CS"/>
</dbReference>
<feature type="region of interest" description="Disordered" evidence="6">
    <location>
        <begin position="1"/>
        <end position="24"/>
    </location>
</feature>
<dbReference type="InterPro" id="IPR016039">
    <property type="entry name" value="Thiolase-like"/>
</dbReference>
<dbReference type="InterPro" id="IPR037151">
    <property type="entry name" value="AlkB-like_sf"/>
</dbReference>
<dbReference type="Gene3D" id="2.60.120.590">
    <property type="entry name" value="Alpha-ketoglutarate-dependent dioxygenase AlkB-like"/>
    <property type="match status" value="1"/>
</dbReference>
<dbReference type="InterPro" id="IPR005123">
    <property type="entry name" value="Oxoglu/Fe-dep_dioxygenase_dom"/>
</dbReference>
<feature type="region of interest" description="Disordered" evidence="6">
    <location>
        <begin position="177"/>
        <end position="196"/>
    </location>
</feature>
<dbReference type="PANTHER" id="PTHR18919:SF161">
    <property type="entry name" value="ACETYL-COA ACETYLTRANSFERASE 2"/>
    <property type="match status" value="1"/>
</dbReference>
<comment type="catalytic activity">
    <reaction evidence="5">
        <text>2 acetyl-CoA = acetoacetyl-CoA + CoA</text>
        <dbReference type="Rhea" id="RHEA:21036"/>
        <dbReference type="ChEBI" id="CHEBI:57286"/>
        <dbReference type="ChEBI" id="CHEBI:57287"/>
        <dbReference type="ChEBI" id="CHEBI:57288"/>
        <dbReference type="EC" id="2.3.1.9"/>
    </reaction>
    <physiologicalReaction direction="left-to-right" evidence="5">
        <dbReference type="Rhea" id="RHEA:21037"/>
    </physiologicalReaction>
</comment>
<dbReference type="PROSITE" id="PS00099">
    <property type="entry name" value="THIOLASE_3"/>
    <property type="match status" value="1"/>
</dbReference>
<dbReference type="PANTHER" id="PTHR18919">
    <property type="entry name" value="ACETYL-COA C-ACYLTRANSFERASE"/>
    <property type="match status" value="1"/>
</dbReference>
<dbReference type="Gene3D" id="3.40.47.10">
    <property type="match status" value="1"/>
</dbReference>
<comment type="caution">
    <text evidence="8">The sequence shown here is derived from an EMBL/GenBank/DDBJ whole genome shotgun (WGS) entry which is preliminary data.</text>
</comment>
<evidence type="ECO:0000313" key="9">
    <source>
        <dbReference type="Proteomes" id="UP000290289"/>
    </source>
</evidence>
<comment type="similarity">
    <text evidence="2">Belongs to the thiolase-like superfamily. Thiolase family.</text>
</comment>
<dbReference type="InterPro" id="IPR020617">
    <property type="entry name" value="Thiolase_C"/>
</dbReference>
<dbReference type="SUPFAM" id="SSF51197">
    <property type="entry name" value="Clavaminate synthase-like"/>
    <property type="match status" value="1"/>
</dbReference>
<evidence type="ECO:0000256" key="3">
    <source>
        <dbReference type="ARBA" id="ARBA00022679"/>
    </source>
</evidence>
<evidence type="ECO:0000313" key="8">
    <source>
        <dbReference type="EMBL" id="RXH85766.1"/>
    </source>
</evidence>
<dbReference type="FunFam" id="3.40.47.10:FF:000007">
    <property type="entry name" value="acetyl-CoA acetyltransferase, mitochondrial"/>
    <property type="match status" value="1"/>
</dbReference>
<evidence type="ECO:0000256" key="1">
    <source>
        <dbReference type="ARBA" id="ARBA00007879"/>
    </source>
</evidence>
<dbReference type="InterPro" id="IPR002155">
    <property type="entry name" value="Thiolase"/>
</dbReference>
<evidence type="ECO:0000256" key="4">
    <source>
        <dbReference type="ARBA" id="ARBA00023315"/>
    </source>
</evidence>
<comment type="similarity">
    <text evidence="1">Belongs to the alkB family.</text>
</comment>